<feature type="region of interest" description="Disordered" evidence="6">
    <location>
        <begin position="100"/>
        <end position="165"/>
    </location>
</feature>
<evidence type="ECO:0000313" key="8">
    <source>
        <dbReference type="EMBL" id="ETE63406.1"/>
    </source>
</evidence>
<feature type="coiled-coil region" evidence="5">
    <location>
        <begin position="173"/>
        <end position="359"/>
    </location>
</feature>
<evidence type="ECO:0000256" key="1">
    <source>
        <dbReference type="ARBA" id="ARBA00010229"/>
    </source>
</evidence>
<dbReference type="InterPro" id="IPR028933">
    <property type="entry name" value="Lebercilin_dom"/>
</dbReference>
<dbReference type="GO" id="GO:0042073">
    <property type="term" value="P:intraciliary transport"/>
    <property type="evidence" value="ECO:0007669"/>
    <property type="project" value="TreeGrafter"/>
</dbReference>
<feature type="region of interest" description="Disordered" evidence="6">
    <location>
        <begin position="577"/>
        <end position="644"/>
    </location>
</feature>
<evidence type="ECO:0000256" key="3">
    <source>
        <dbReference type="ARBA" id="ARBA00041189"/>
    </source>
</evidence>
<comment type="caution">
    <text evidence="8">The sequence shown here is derived from an EMBL/GenBank/DDBJ whole genome shotgun (WGS) entry which is preliminary data.</text>
</comment>
<feature type="compositionally biased region" description="Basic and acidic residues" evidence="6">
    <location>
        <begin position="476"/>
        <end position="499"/>
    </location>
</feature>
<evidence type="ECO:0000256" key="4">
    <source>
        <dbReference type="ARBA" id="ARBA00041402"/>
    </source>
</evidence>
<evidence type="ECO:0000256" key="6">
    <source>
        <dbReference type="SAM" id="MobiDB-lite"/>
    </source>
</evidence>
<feature type="compositionally biased region" description="Low complexity" evidence="6">
    <location>
        <begin position="100"/>
        <end position="112"/>
    </location>
</feature>
<dbReference type="Proteomes" id="UP000018936">
    <property type="component" value="Unassembled WGS sequence"/>
</dbReference>
<dbReference type="PANTHER" id="PTHR16650">
    <property type="entry name" value="C21ORF13-RELATED"/>
    <property type="match status" value="1"/>
</dbReference>
<organism evidence="8 9">
    <name type="scientific">Ophiophagus hannah</name>
    <name type="common">King cobra</name>
    <name type="synonym">Naja hannah</name>
    <dbReference type="NCBI Taxonomy" id="8665"/>
    <lineage>
        <taxon>Eukaryota</taxon>
        <taxon>Metazoa</taxon>
        <taxon>Chordata</taxon>
        <taxon>Craniata</taxon>
        <taxon>Vertebrata</taxon>
        <taxon>Euteleostomi</taxon>
        <taxon>Lepidosauria</taxon>
        <taxon>Squamata</taxon>
        <taxon>Bifurcata</taxon>
        <taxon>Unidentata</taxon>
        <taxon>Episquamata</taxon>
        <taxon>Toxicofera</taxon>
        <taxon>Serpentes</taxon>
        <taxon>Colubroidea</taxon>
        <taxon>Elapidae</taxon>
        <taxon>Elapinae</taxon>
        <taxon>Ophiophagus</taxon>
    </lineage>
</organism>
<feature type="non-terminal residue" evidence="8">
    <location>
        <position position="770"/>
    </location>
</feature>
<dbReference type="Pfam" id="PF15619">
    <property type="entry name" value="Lebercilin"/>
    <property type="match status" value="1"/>
</dbReference>
<feature type="compositionally biased region" description="Low complexity" evidence="6">
    <location>
        <begin position="22"/>
        <end position="60"/>
    </location>
</feature>
<sequence>MASDDTALHPTVQEDKTSGQCRKSGSSNNSGRLSKSSNNSQDSNGSKSSSQSRSAQFNYSNDFRGNASRTYVNGSKDSICSEENSCGSSQKYYHEDFLSGSSKTSMSKESGSCTIPLPQTPETKERNLPEKKKKNDPPTKGKKLPKKKPPQKTSAEDHTINAQEKNNMAYRLLSARDHKIKELKNEVAVLRNKLKTFTTENKILKRLQSRHLKAISKYENAEINLPDLLAMRSNEVQTLRALLRTSQEEERRASKKLRDVQAQLLKTTDSLRALQKLSGNKKLEEREQLQCKLTSLTQKLEACDKKTQDLEKQLSLNTASFHHQLSVEKKKIIEAQSIRANLQVEIQSLKQKLQKASKMLFTKCLFEEKERELSITNIYAHRMHKGQPEKGDSRSSLKVNKAIQVNISLKAMTLRKPEPEVSPVNFREEMTANIGVEELFNMAEKVTPETEVHLCEKLPEHNISNQTFMGLQSEETCPRVEKNTQPENTERQKNRRERQGLDLLKEEFEKLQAEPSFLLTPCVQPKENSLEDVTVEKQENKDEAKKAVCHKLTTRHRTTSAFKKQYVFSEAVQNLHQGYPSTGPLVNPKIPSSRRSRNWQQGETGDFVEDSVSSYEPSFAKFPKERQKDNPSTPSEENSPKIPPEKKRLLLEKLQNHHVFLHIIFTQKKIIWKMLQLKIRKMKKIKRPKKLFDKLTTVIQRHRTPSTCKKNIAVQNLHQGYPSTGPLLIPCSRRPRNRQQSEIIYFIGYSITSYKPLFAKFSKDSQKVNC</sequence>
<keyword evidence="2 5" id="KW-0175">Coiled coil</keyword>
<feature type="compositionally biased region" description="Basic residues" evidence="6">
    <location>
        <begin position="140"/>
        <end position="150"/>
    </location>
</feature>
<dbReference type="OrthoDB" id="9046565at2759"/>
<dbReference type="InterPro" id="IPR026188">
    <property type="entry name" value="Lebercilin-like"/>
</dbReference>
<keyword evidence="9" id="KW-1185">Reference proteome</keyword>
<dbReference type="AlphaFoldDB" id="V8NN55"/>
<accession>V8NN55</accession>
<reference evidence="8 9" key="1">
    <citation type="journal article" date="2013" name="Proc. Natl. Acad. Sci. U.S.A.">
        <title>The king cobra genome reveals dynamic gene evolution and adaptation in the snake venom system.</title>
        <authorList>
            <person name="Vonk F.J."/>
            <person name="Casewell N.R."/>
            <person name="Henkel C.V."/>
            <person name="Heimberg A.M."/>
            <person name="Jansen H.J."/>
            <person name="McCleary R.J."/>
            <person name="Kerkkamp H.M."/>
            <person name="Vos R.A."/>
            <person name="Guerreiro I."/>
            <person name="Calvete J.J."/>
            <person name="Wuster W."/>
            <person name="Woods A.E."/>
            <person name="Logan J.M."/>
            <person name="Harrison R.A."/>
            <person name="Castoe T.A."/>
            <person name="de Koning A.P."/>
            <person name="Pollock D.D."/>
            <person name="Yandell M."/>
            <person name="Calderon D."/>
            <person name="Renjifo C."/>
            <person name="Currier R.B."/>
            <person name="Salgado D."/>
            <person name="Pla D."/>
            <person name="Sanz L."/>
            <person name="Hyder A.S."/>
            <person name="Ribeiro J.M."/>
            <person name="Arntzen J.W."/>
            <person name="van den Thillart G.E."/>
            <person name="Boetzer M."/>
            <person name="Pirovano W."/>
            <person name="Dirks R.P."/>
            <person name="Spaink H.P."/>
            <person name="Duboule D."/>
            <person name="McGlinn E."/>
            <person name="Kini R.M."/>
            <person name="Richardson M.K."/>
        </authorList>
    </citation>
    <scope>NUCLEOTIDE SEQUENCE</scope>
    <source>
        <tissue evidence="8">Blood</tissue>
    </source>
</reference>
<proteinExistence type="inferred from homology"/>
<protein>
    <recommendedName>
        <fullName evidence="3">Lebercilin-like protein</fullName>
    </recommendedName>
    <alternativeName>
        <fullName evidence="4">Leber congenital amaurosis 5-like protein</fullName>
    </alternativeName>
</protein>
<evidence type="ECO:0000313" key="9">
    <source>
        <dbReference type="Proteomes" id="UP000018936"/>
    </source>
</evidence>
<feature type="compositionally biased region" description="Polar residues" evidence="6">
    <location>
        <begin position="61"/>
        <end position="87"/>
    </location>
</feature>
<dbReference type="GO" id="GO:0005930">
    <property type="term" value="C:axoneme"/>
    <property type="evidence" value="ECO:0007669"/>
    <property type="project" value="TreeGrafter"/>
</dbReference>
<evidence type="ECO:0000256" key="2">
    <source>
        <dbReference type="ARBA" id="ARBA00023054"/>
    </source>
</evidence>
<feature type="domain" description="Lebercilin" evidence="7">
    <location>
        <begin position="170"/>
        <end position="359"/>
    </location>
</feature>
<dbReference type="PANTHER" id="PTHR16650:SF9">
    <property type="entry name" value="LEBERCILIN-LIKE PROTEIN"/>
    <property type="match status" value="1"/>
</dbReference>
<dbReference type="EMBL" id="AZIM01002763">
    <property type="protein sequence ID" value="ETE63406.1"/>
    <property type="molecule type" value="Genomic_DNA"/>
</dbReference>
<feature type="region of interest" description="Disordered" evidence="6">
    <location>
        <begin position="1"/>
        <end position="87"/>
    </location>
</feature>
<evidence type="ECO:0000256" key="5">
    <source>
        <dbReference type="SAM" id="Coils"/>
    </source>
</evidence>
<feature type="region of interest" description="Disordered" evidence="6">
    <location>
        <begin position="475"/>
        <end position="499"/>
    </location>
</feature>
<gene>
    <name evidence="8" type="primary">LCA5L</name>
    <name evidence="8" type="ORF">L345_10834</name>
</gene>
<name>V8NN55_OPHHA</name>
<feature type="compositionally biased region" description="Basic and acidic residues" evidence="6">
    <location>
        <begin position="122"/>
        <end position="139"/>
    </location>
</feature>
<comment type="similarity">
    <text evidence="1">Belongs to the LCA5 family.</text>
</comment>
<evidence type="ECO:0000259" key="7">
    <source>
        <dbReference type="Pfam" id="PF15619"/>
    </source>
</evidence>
<feature type="non-terminal residue" evidence="8">
    <location>
        <position position="1"/>
    </location>
</feature>